<accession>A0A1Z1SWE1</accession>
<dbReference type="NCBIfam" id="NF008811">
    <property type="entry name" value="PRK11835.1"/>
    <property type="match status" value="1"/>
</dbReference>
<reference evidence="1 4" key="1">
    <citation type="submission" date="2017-05" db="EMBL/GenBank/DDBJ databases">
        <title>Whole genome sequencing of Proteus mirabilis AR_0155.</title>
        <authorList>
            <person name="Conlan S."/>
            <person name="Thomas P.J."/>
            <person name="Mullikin J."/>
            <person name="Frank K.M."/>
            <person name="Segre J.A."/>
        </authorList>
    </citation>
    <scope>NUCLEOTIDE SEQUENCE [LARGE SCALE GENOMIC DNA]</scope>
    <source>
        <strain evidence="1 4">AR_0155</strain>
    </source>
</reference>
<protein>
    <recommendedName>
        <fullName evidence="7">YejG-like protein</fullName>
    </recommendedName>
</protein>
<dbReference type="EMBL" id="UAUE01000003">
    <property type="protein sequence ID" value="SPY94412.1"/>
    <property type="molecule type" value="Genomic_DNA"/>
</dbReference>
<name>A0A1Z1SWE1_PROMI</name>
<evidence type="ECO:0000313" key="1">
    <source>
        <dbReference type="EMBL" id="ARX35324.1"/>
    </source>
</evidence>
<dbReference type="OMA" id="DESAAMC"/>
<dbReference type="InterPro" id="IPR020489">
    <property type="entry name" value="Uncharacterised_YejG"/>
</dbReference>
<gene>
    <name evidence="1" type="ORF">AM402_14535</name>
    <name evidence="3" type="ORF">NCTC10975_00753</name>
    <name evidence="2" type="ORF">PW210_003123</name>
</gene>
<dbReference type="OrthoDB" id="6413388at2"/>
<dbReference type="RefSeq" id="WP_004247049.1">
    <property type="nucleotide sequence ID" value="NZ_ABFCQN020000010.1"/>
</dbReference>
<dbReference type="Pfam" id="PF13989">
    <property type="entry name" value="YejG"/>
    <property type="match status" value="1"/>
</dbReference>
<dbReference type="Proteomes" id="UP000195540">
    <property type="component" value="Chromosome"/>
</dbReference>
<dbReference type="EMBL" id="CP021694">
    <property type="protein sequence ID" value="ARX35324.1"/>
    <property type="molecule type" value="Genomic_DNA"/>
</dbReference>
<evidence type="ECO:0000313" key="4">
    <source>
        <dbReference type="Proteomes" id="UP000195540"/>
    </source>
</evidence>
<evidence type="ECO:0000313" key="2">
    <source>
        <dbReference type="EMBL" id="EKW9777261.1"/>
    </source>
</evidence>
<reference evidence="2" key="3">
    <citation type="submission" date="2023-06" db="EMBL/GenBank/DDBJ databases">
        <authorList>
            <consortium name="Clinical and Environmental Microbiology Branch: Whole genome sequencing antimicrobial resistance pathogens in the healthcare setting"/>
        </authorList>
    </citation>
    <scope>NUCLEOTIDE SEQUENCE</scope>
    <source>
        <strain evidence="2">Microbial</strain>
    </source>
</reference>
<dbReference type="Proteomes" id="UP000251485">
    <property type="component" value="Unassembled WGS sequence"/>
</dbReference>
<evidence type="ECO:0000313" key="6">
    <source>
        <dbReference type="Proteomes" id="UP001171165"/>
    </source>
</evidence>
<evidence type="ECO:0000313" key="3">
    <source>
        <dbReference type="EMBL" id="SPY94412.1"/>
    </source>
</evidence>
<evidence type="ECO:0000313" key="5">
    <source>
        <dbReference type="Proteomes" id="UP000251485"/>
    </source>
</evidence>
<dbReference type="AlphaFoldDB" id="A0A1Z1SWE1"/>
<evidence type="ECO:0008006" key="7">
    <source>
        <dbReference type="Google" id="ProtNLM"/>
    </source>
</evidence>
<reference evidence="3 5" key="2">
    <citation type="submission" date="2018-06" db="EMBL/GenBank/DDBJ databases">
        <authorList>
            <consortium name="Pathogen Informatics"/>
            <person name="Doyle S."/>
        </authorList>
    </citation>
    <scope>NUCLEOTIDE SEQUENCE [LARGE SCALE GENOMIC DNA]</scope>
    <source>
        <strain evidence="3 5">NCTC10975</strain>
    </source>
</reference>
<organism evidence="2 6">
    <name type="scientific">Proteus mirabilis</name>
    <dbReference type="NCBI Taxonomy" id="584"/>
    <lineage>
        <taxon>Bacteria</taxon>
        <taxon>Pseudomonadati</taxon>
        <taxon>Pseudomonadota</taxon>
        <taxon>Gammaproteobacteria</taxon>
        <taxon>Enterobacterales</taxon>
        <taxon>Morganellaceae</taxon>
        <taxon>Proteus</taxon>
    </lineage>
</organism>
<sequence length="115" mass="12878">MENVQLSVVHKLPLSYRWLAGFTGTRVEILPENDASRQNTLIGLKLLSHDGMTLDEAIQNLQKYLNNLNIENVIIEWDGVPCLFLHSDDECAALCCLKNAGVAIAEPFPTDYSYL</sequence>
<dbReference type="GeneID" id="6803048"/>
<proteinExistence type="predicted"/>
<dbReference type="Proteomes" id="UP001171165">
    <property type="component" value="Unassembled WGS sequence"/>
</dbReference>
<dbReference type="EMBL" id="ABKSPD020000012">
    <property type="protein sequence ID" value="EKW9777261.1"/>
    <property type="molecule type" value="Genomic_DNA"/>
</dbReference>
<dbReference type="KEGG" id="pvl:AOB99_06580"/>